<evidence type="ECO:0000313" key="2">
    <source>
        <dbReference type="Proteomes" id="UP001159363"/>
    </source>
</evidence>
<keyword evidence="2" id="KW-1185">Reference proteome</keyword>
<accession>A0ABQ9G4J3</accession>
<comment type="caution">
    <text evidence="1">The sequence shown here is derived from an EMBL/GenBank/DDBJ whole genome shotgun (WGS) entry which is preliminary data.</text>
</comment>
<evidence type="ECO:0000313" key="1">
    <source>
        <dbReference type="EMBL" id="KAJ8867380.1"/>
    </source>
</evidence>
<dbReference type="Proteomes" id="UP001159363">
    <property type="component" value="Chromosome 14"/>
</dbReference>
<protein>
    <submittedName>
        <fullName evidence="1">Uncharacterized protein</fullName>
    </submittedName>
</protein>
<gene>
    <name evidence="1" type="ORF">PR048_031181</name>
</gene>
<organism evidence="1 2">
    <name type="scientific">Dryococelus australis</name>
    <dbReference type="NCBI Taxonomy" id="614101"/>
    <lineage>
        <taxon>Eukaryota</taxon>
        <taxon>Metazoa</taxon>
        <taxon>Ecdysozoa</taxon>
        <taxon>Arthropoda</taxon>
        <taxon>Hexapoda</taxon>
        <taxon>Insecta</taxon>
        <taxon>Pterygota</taxon>
        <taxon>Neoptera</taxon>
        <taxon>Polyneoptera</taxon>
        <taxon>Phasmatodea</taxon>
        <taxon>Verophasmatodea</taxon>
        <taxon>Anareolatae</taxon>
        <taxon>Phasmatidae</taxon>
        <taxon>Eurycanthinae</taxon>
        <taxon>Dryococelus</taxon>
    </lineage>
</organism>
<reference evidence="1 2" key="1">
    <citation type="submission" date="2023-02" db="EMBL/GenBank/DDBJ databases">
        <title>LHISI_Scaffold_Assembly.</title>
        <authorList>
            <person name="Stuart O.P."/>
            <person name="Cleave R."/>
            <person name="Magrath M.J.L."/>
            <person name="Mikheyev A.S."/>
        </authorList>
    </citation>
    <scope>NUCLEOTIDE SEQUENCE [LARGE SCALE GENOMIC DNA]</scope>
    <source>
        <strain evidence="1">Daus_M_001</strain>
        <tissue evidence="1">Leg muscle</tissue>
    </source>
</reference>
<proteinExistence type="predicted"/>
<dbReference type="EMBL" id="JARBHB010000015">
    <property type="protein sequence ID" value="KAJ8867380.1"/>
    <property type="molecule type" value="Genomic_DNA"/>
</dbReference>
<sequence length="538" mass="59229">MWTVVFDAAGGNAVDEARSCGPNKRVAKRIFLTQTTIELQLPLGFHLPPSMRPSLAGNFDLPSLRSITGWLSAIDDQRRRAAPSIHYHVQGVSLQLRACGDSVIFQTNVQRRVTTDKSTTGITAEDISFCWDNSKGLLLHRGSKLDLRLYLRSTQKTVAPFEFRAGLEIEIKLVSNHRNWRFEISIRDQQPPSTNIKLDSGLKLGSFDLGSEAMLVKPALRRFANHLLTDPLAARGAGGRVWGAQVCNLFPTCCLVHLNLPDECLPLLSFLGPTLVLAQHGPAGGCPKDNAPCGEGRRTVVCLEFIIVCSRCSPWSASGRAVSLLASDQGEPGLIPGRLTPGFSHVGIVADDAAGRRVFLGYLPLPPVLSFPHYSVLTSITLFGSQDLAVQSYPNLFTHSLLFLNEVRMEQRRNARAEETGDHRENPLTSGIVRHDFHLRKSGVTRPGIEPGLPWWEASSLTAQSPRPHSFLFLLSYTPRLFPGFEPSATPLRYWSAALASNHGAVLVEPPRDLTRPSETSHFMTRATCSLRKDLRGE</sequence>
<name>A0ABQ9G4J3_9NEOP</name>